<evidence type="ECO:0000259" key="2">
    <source>
        <dbReference type="Pfam" id="PF00419"/>
    </source>
</evidence>
<keyword evidence="1" id="KW-0732">Signal</keyword>
<accession>A0A0H3LA82</accession>
<dbReference type="PIRSF" id="PIRSF029766">
    <property type="entry name" value="UCP029766"/>
    <property type="match status" value="1"/>
</dbReference>
<dbReference type="InterPro" id="IPR036937">
    <property type="entry name" value="Adhesion_dom_fimbrial_sf"/>
</dbReference>
<dbReference type="GO" id="GO:0009289">
    <property type="term" value="C:pilus"/>
    <property type="evidence" value="ECO:0007669"/>
    <property type="project" value="InterPro"/>
</dbReference>
<name>A0A0H3LA82_PANAA</name>
<dbReference type="InterPro" id="IPR011228">
    <property type="entry name" value="UCP029766"/>
</dbReference>
<gene>
    <name evidence="3" type="ordered locus">PAJ_3761</name>
</gene>
<dbReference type="InterPro" id="IPR008966">
    <property type="entry name" value="Adhesion_dom_sf"/>
</dbReference>
<dbReference type="InterPro" id="IPR000259">
    <property type="entry name" value="Adhesion_dom_fimbrial"/>
</dbReference>
<evidence type="ECO:0000313" key="3">
    <source>
        <dbReference type="EMBL" id="BAK13840.1"/>
    </source>
</evidence>
<dbReference type="PATRIC" id="fig|932677.3.peg.4338"/>
<reference evidence="4" key="1">
    <citation type="journal article" date="2012" name="Appl. Microbiol. Biotechnol.">
        <title>The complete genome sequence of Pantoea ananatis AJ13355, an organism with great biotechnological potential.</title>
        <authorList>
            <person name="Hara Y."/>
            <person name="Kadotani N."/>
            <person name="Izui H."/>
            <person name="Katashkina J.I."/>
            <person name="Kuvaeva T.M."/>
            <person name="Andreeva I.G."/>
            <person name="Golubeva L.I."/>
            <person name="Malko D.B."/>
            <person name="Makeev V.J."/>
            <person name="Mashko S.V."/>
            <person name="Kozlov Y.I."/>
        </authorList>
    </citation>
    <scope>NUCLEOTIDE SEQUENCE [LARGE SCALE GENOMIC DNA]</scope>
    <source>
        <strain evidence="4">AJ13355</strain>
    </source>
</reference>
<dbReference type="eggNOG" id="COG3539">
    <property type="taxonomic scope" value="Bacteria"/>
</dbReference>
<dbReference type="Proteomes" id="UP000006690">
    <property type="component" value="Chromosome"/>
</dbReference>
<dbReference type="EMBL" id="AP012032">
    <property type="protein sequence ID" value="BAK13840.1"/>
    <property type="molecule type" value="Genomic_DNA"/>
</dbReference>
<proteinExistence type="predicted"/>
<dbReference type="Pfam" id="PF00419">
    <property type="entry name" value="Fimbrial"/>
    <property type="match status" value="1"/>
</dbReference>
<organism evidence="3 4">
    <name type="scientific">Pantoea ananatis (strain AJ13355)</name>
    <dbReference type="NCBI Taxonomy" id="932677"/>
    <lineage>
        <taxon>Bacteria</taxon>
        <taxon>Pseudomonadati</taxon>
        <taxon>Pseudomonadota</taxon>
        <taxon>Gammaproteobacteria</taxon>
        <taxon>Enterobacterales</taxon>
        <taxon>Erwiniaceae</taxon>
        <taxon>Pantoea</taxon>
    </lineage>
</organism>
<dbReference type="HOGENOM" id="CLU_045639_0_0_6"/>
<sequence>MMKRILAVITVFFWTVWLPAHATCTRIQPVDQGCDACGAPLNFGNIGLMNLRYQPAGTVLARSVFRVVPSVANNNPDRVLYECDLADKDQLFEVFATNGDSNVGGAWDMGNNYFQTYFPFTALKLVHVRSGKPFTRIWQKVPLTQYEIDGNKIKIRGRDFSPISAELIRTDSNNRTPGYASWGCPWAAADNYTGAYSCNQPNGYVVFMGPGMNVPEAGQDSWNHFETWGSGRYMAFGMNTAPVATLTQNMTQGCRVENYTANVIFPGISINGLNEGQSVTAPLSITLACADGTDKISGIHSGQLSLGFQPSYAAWLQAEQLSLTTAGGISRYLVSDRYDSDPSLAKGVGIQLQTSSGQPVSFLSWSSFSSNAGWRPVLEDAQVISGGQQSDEKLYQRTFSASLAKIPGQTVTAGRVDATASILIRLQ</sequence>
<dbReference type="GO" id="GO:0007155">
    <property type="term" value="P:cell adhesion"/>
    <property type="evidence" value="ECO:0007669"/>
    <property type="project" value="InterPro"/>
</dbReference>
<feature type="domain" description="Fimbrial-type adhesion" evidence="2">
    <location>
        <begin position="249"/>
        <end position="426"/>
    </location>
</feature>
<protein>
    <submittedName>
        <fullName evidence="3">Fimbrial protein</fullName>
    </submittedName>
</protein>
<evidence type="ECO:0000256" key="1">
    <source>
        <dbReference type="SAM" id="SignalP"/>
    </source>
</evidence>
<evidence type="ECO:0000313" key="4">
    <source>
        <dbReference type="Proteomes" id="UP000006690"/>
    </source>
</evidence>
<dbReference type="KEGG" id="paj:PAJ_3761"/>
<dbReference type="SUPFAM" id="SSF49401">
    <property type="entry name" value="Bacterial adhesins"/>
    <property type="match status" value="1"/>
</dbReference>
<dbReference type="AlphaFoldDB" id="A0A0H3LA82"/>
<feature type="chain" id="PRO_5002614378" evidence="1">
    <location>
        <begin position="23"/>
        <end position="427"/>
    </location>
</feature>
<dbReference type="RefSeq" id="WP_014595288.1">
    <property type="nucleotide sequence ID" value="NC_017531.2"/>
</dbReference>
<feature type="signal peptide" evidence="1">
    <location>
        <begin position="1"/>
        <end position="22"/>
    </location>
</feature>
<dbReference type="OrthoDB" id="8875995at2"/>
<dbReference type="Gene3D" id="2.60.40.1090">
    <property type="entry name" value="Fimbrial-type adhesion domain"/>
    <property type="match status" value="1"/>
</dbReference>